<evidence type="ECO:0000313" key="7">
    <source>
        <dbReference type="EMBL" id="NIX75929.1"/>
    </source>
</evidence>
<reference evidence="7 8" key="1">
    <citation type="submission" date="2020-03" db="EMBL/GenBank/DDBJ databases">
        <title>The genome sequence of Microvirga sp. c23x22.</title>
        <authorList>
            <person name="Zhang X."/>
        </authorList>
    </citation>
    <scope>NUCLEOTIDE SEQUENCE [LARGE SCALE GENOMIC DNA]</scope>
    <source>
        <strain evidence="8">c23x22</strain>
    </source>
</reference>
<dbReference type="InterPro" id="IPR032694">
    <property type="entry name" value="CopC/D"/>
</dbReference>
<evidence type="ECO:0000259" key="6">
    <source>
        <dbReference type="Pfam" id="PF05425"/>
    </source>
</evidence>
<evidence type="ECO:0000256" key="3">
    <source>
        <dbReference type="ARBA" id="ARBA00022692"/>
    </source>
</evidence>
<accession>A0ABX0V7Y3</accession>
<dbReference type="InterPro" id="IPR008457">
    <property type="entry name" value="Cu-R_CopD_dom"/>
</dbReference>
<keyword evidence="8" id="KW-1185">Reference proteome</keyword>
<name>A0ABX0V7Y3_9HYPH</name>
<keyword evidence="4" id="KW-1133">Transmembrane helix</keyword>
<keyword evidence="5" id="KW-0472">Membrane</keyword>
<proteinExistence type="predicted"/>
<dbReference type="PANTHER" id="PTHR34820">
    <property type="entry name" value="INNER MEMBRANE PROTEIN YEBZ"/>
    <property type="match status" value="1"/>
</dbReference>
<evidence type="ECO:0000256" key="2">
    <source>
        <dbReference type="ARBA" id="ARBA00022475"/>
    </source>
</evidence>
<keyword evidence="2" id="KW-1003">Cell membrane</keyword>
<evidence type="ECO:0000256" key="5">
    <source>
        <dbReference type="ARBA" id="ARBA00023136"/>
    </source>
</evidence>
<evidence type="ECO:0000313" key="8">
    <source>
        <dbReference type="Proteomes" id="UP000707352"/>
    </source>
</evidence>
<evidence type="ECO:0000256" key="1">
    <source>
        <dbReference type="ARBA" id="ARBA00004651"/>
    </source>
</evidence>
<dbReference type="Proteomes" id="UP000707352">
    <property type="component" value="Unassembled WGS sequence"/>
</dbReference>
<sequence>MFLAKMAAVVCLLALAGLNRQRLTPALATGPAGSRNLLRSIAGEIGLAVVILGLVATWRFTPPPRALAAAAPVSLHIHTAPAMVELTLSPARAGPVLASMTFMTGDFGPLDPKEVTLVLTNSAAGIEPIERQAKRTGDGTWQVDNLVIPMPGRWRVRVDALITDFQKATLDGDVDIRP</sequence>
<dbReference type="Pfam" id="PF05425">
    <property type="entry name" value="CopD"/>
    <property type="match status" value="1"/>
</dbReference>
<organism evidence="7 8">
    <name type="scientific">Microvirga terricola</name>
    <dbReference type="NCBI Taxonomy" id="2719797"/>
    <lineage>
        <taxon>Bacteria</taxon>
        <taxon>Pseudomonadati</taxon>
        <taxon>Pseudomonadota</taxon>
        <taxon>Alphaproteobacteria</taxon>
        <taxon>Hyphomicrobiales</taxon>
        <taxon>Methylobacteriaceae</taxon>
        <taxon>Microvirga</taxon>
    </lineage>
</organism>
<comment type="caution">
    <text evidence="7">The sequence shown here is derived from an EMBL/GenBank/DDBJ whole genome shotgun (WGS) entry which is preliminary data.</text>
</comment>
<dbReference type="EMBL" id="JAATJS010000002">
    <property type="protein sequence ID" value="NIX75929.1"/>
    <property type="molecule type" value="Genomic_DNA"/>
</dbReference>
<feature type="domain" description="Copper resistance protein D" evidence="6">
    <location>
        <begin position="2"/>
        <end position="58"/>
    </location>
</feature>
<dbReference type="RefSeq" id="WP_167671849.1">
    <property type="nucleotide sequence ID" value="NZ_JAATJS010000002.1"/>
</dbReference>
<dbReference type="PANTHER" id="PTHR34820:SF4">
    <property type="entry name" value="INNER MEMBRANE PROTEIN YEBZ"/>
    <property type="match status" value="1"/>
</dbReference>
<protein>
    <recommendedName>
        <fullName evidence="6">Copper resistance protein D domain-containing protein</fullName>
    </recommendedName>
</protein>
<keyword evidence="3" id="KW-0812">Transmembrane</keyword>
<gene>
    <name evidence="7" type="ORF">HB375_04775</name>
</gene>
<evidence type="ECO:0000256" key="4">
    <source>
        <dbReference type="ARBA" id="ARBA00022989"/>
    </source>
</evidence>
<comment type="subcellular location">
    <subcellularLocation>
        <location evidence="1">Cell membrane</location>
        <topology evidence="1">Multi-pass membrane protein</topology>
    </subcellularLocation>
</comment>